<evidence type="ECO:0000313" key="2">
    <source>
        <dbReference type="EMBL" id="KAK7448519.1"/>
    </source>
</evidence>
<proteinExistence type="predicted"/>
<dbReference type="PANTHER" id="PTHR48079:SF6">
    <property type="entry name" value="NAD(P)-BINDING DOMAIN-CONTAINING PROTEIN-RELATED"/>
    <property type="match status" value="1"/>
</dbReference>
<dbReference type="InterPro" id="IPR008030">
    <property type="entry name" value="NmrA-like"/>
</dbReference>
<dbReference type="SUPFAM" id="SSF51735">
    <property type="entry name" value="NAD(P)-binding Rossmann-fold domains"/>
    <property type="match status" value="1"/>
</dbReference>
<gene>
    <name evidence="2" type="ORF">VKT23_013781</name>
</gene>
<accession>A0ABR1J2H8</accession>
<reference evidence="2 3" key="1">
    <citation type="submission" date="2024-01" db="EMBL/GenBank/DDBJ databases">
        <title>A draft genome for the cacao thread blight pathogen Marasmiellus scandens.</title>
        <authorList>
            <person name="Baruah I.K."/>
            <person name="Leung J."/>
            <person name="Bukari Y."/>
            <person name="Amoako-Attah I."/>
            <person name="Meinhardt L.W."/>
            <person name="Bailey B.A."/>
            <person name="Cohen S.P."/>
        </authorList>
    </citation>
    <scope>NUCLEOTIDE SEQUENCE [LARGE SCALE GENOMIC DNA]</scope>
    <source>
        <strain evidence="2 3">GH-19</strain>
    </source>
</reference>
<evidence type="ECO:0000259" key="1">
    <source>
        <dbReference type="Pfam" id="PF05368"/>
    </source>
</evidence>
<dbReference type="Pfam" id="PF05368">
    <property type="entry name" value="NmrA"/>
    <property type="match status" value="1"/>
</dbReference>
<keyword evidence="3" id="KW-1185">Reference proteome</keyword>
<dbReference type="InterPro" id="IPR036291">
    <property type="entry name" value="NAD(P)-bd_dom_sf"/>
</dbReference>
<protein>
    <recommendedName>
        <fullName evidence="1">NmrA-like domain-containing protein</fullName>
    </recommendedName>
</protein>
<organism evidence="2 3">
    <name type="scientific">Marasmiellus scandens</name>
    <dbReference type="NCBI Taxonomy" id="2682957"/>
    <lineage>
        <taxon>Eukaryota</taxon>
        <taxon>Fungi</taxon>
        <taxon>Dikarya</taxon>
        <taxon>Basidiomycota</taxon>
        <taxon>Agaricomycotina</taxon>
        <taxon>Agaricomycetes</taxon>
        <taxon>Agaricomycetidae</taxon>
        <taxon>Agaricales</taxon>
        <taxon>Marasmiineae</taxon>
        <taxon>Omphalotaceae</taxon>
        <taxon>Marasmiellus</taxon>
    </lineage>
</organism>
<comment type="caution">
    <text evidence="2">The sequence shown here is derived from an EMBL/GenBank/DDBJ whole genome shotgun (WGS) entry which is preliminary data.</text>
</comment>
<feature type="domain" description="NmrA-like" evidence="1">
    <location>
        <begin position="4"/>
        <end position="79"/>
    </location>
</feature>
<dbReference type="PANTHER" id="PTHR48079">
    <property type="entry name" value="PROTEIN YEEZ"/>
    <property type="match status" value="1"/>
</dbReference>
<dbReference type="EMBL" id="JBANRG010000038">
    <property type="protein sequence ID" value="KAK7448519.1"/>
    <property type="molecule type" value="Genomic_DNA"/>
</dbReference>
<dbReference type="Gene3D" id="3.40.50.720">
    <property type="entry name" value="NAD(P)-binding Rossmann-like Domain"/>
    <property type="match status" value="1"/>
</dbReference>
<evidence type="ECO:0000313" key="3">
    <source>
        <dbReference type="Proteomes" id="UP001498398"/>
    </source>
</evidence>
<dbReference type="Proteomes" id="UP001498398">
    <property type="component" value="Unassembled WGS sequence"/>
</dbReference>
<sequence>MAPKKVLFFGVTGYVGGSVFTRLFLARDSDEEVTILVRATEKAEKLKQYGVIPIVGDLGDGQLVEKLVSEAEVVINAADSWNIELTENILRGLEKRYEETGIKPVYIHTTGTGALLNDTRGMALSDEIWDDADAQQMALIPPDAIHRQADRAVINADEEGYCRVYIVMPSVIWGAPKTKLITDGIQKPHSFLVPTIGKLALDCGQVCVVGKGLNQWNHTEINETADLFAILYDGVCSDPDGTRIGHGKNGYYIAENGEFNLMQVSVVMGEALHALDPSKPASVRSYTADEELKYFTDIHVWGSNSRAVGNHSRSLGWEPKLTTDDFLRNIPSELELWLKDGMPSDSQTIQINSK</sequence>
<dbReference type="InterPro" id="IPR051783">
    <property type="entry name" value="NAD(P)-dependent_oxidoreduct"/>
</dbReference>
<name>A0ABR1J2H8_9AGAR</name>